<dbReference type="Proteomes" id="UP000304953">
    <property type="component" value="Unassembled WGS sequence"/>
</dbReference>
<name>A0AC61RUJ4_9FIRM</name>
<accession>A0AC61RUJ4</accession>
<dbReference type="EMBL" id="SRYA01000031">
    <property type="protein sequence ID" value="TGY95334.1"/>
    <property type="molecule type" value="Genomic_DNA"/>
</dbReference>
<sequence>MKKIFSMILCFALCAMLITPMSVSAAEIDTTSRDVVVSNDIAAYTTNYFSGSTGRMNSVNGLQSGAFNISSGSINENAKVTGIVVNVTVSSGSSGFYLIIEDPNGYYSETYVSRSGEIRIPDFNGLYAKGTWKISIVTVGTVSTATARMRVNYQY</sequence>
<reference evidence="1" key="1">
    <citation type="submission" date="2019-04" db="EMBL/GenBank/DDBJ databases">
        <title>Microbes associate with the intestines of laboratory mice.</title>
        <authorList>
            <person name="Navarre W."/>
            <person name="Wong E."/>
            <person name="Huang K."/>
            <person name="Tropini C."/>
            <person name="Ng K."/>
            <person name="Yu B."/>
        </authorList>
    </citation>
    <scope>NUCLEOTIDE SEQUENCE</scope>
    <source>
        <strain evidence="1">NM01_1-7b</strain>
    </source>
</reference>
<keyword evidence="2" id="KW-1185">Reference proteome</keyword>
<protein>
    <submittedName>
        <fullName evidence="1">Uncharacterized protein</fullName>
    </submittedName>
</protein>
<organism evidence="1 2">
    <name type="scientific">Petralouisia muris</name>
    <dbReference type="NCBI Taxonomy" id="3032872"/>
    <lineage>
        <taxon>Bacteria</taxon>
        <taxon>Bacillati</taxon>
        <taxon>Bacillota</taxon>
        <taxon>Clostridia</taxon>
        <taxon>Lachnospirales</taxon>
        <taxon>Lachnospiraceae</taxon>
        <taxon>Petralouisia</taxon>
    </lineage>
</organism>
<proteinExistence type="predicted"/>
<gene>
    <name evidence="1" type="ORF">E5329_15645</name>
</gene>
<evidence type="ECO:0000313" key="1">
    <source>
        <dbReference type="EMBL" id="TGY95334.1"/>
    </source>
</evidence>
<comment type="caution">
    <text evidence="1">The sequence shown here is derived from an EMBL/GenBank/DDBJ whole genome shotgun (WGS) entry which is preliminary data.</text>
</comment>
<evidence type="ECO:0000313" key="2">
    <source>
        <dbReference type="Proteomes" id="UP000304953"/>
    </source>
</evidence>